<comment type="caution">
    <text evidence="2">The sequence shown here is derived from an EMBL/GenBank/DDBJ whole genome shotgun (WGS) entry which is preliminary data.</text>
</comment>
<keyword evidence="1" id="KW-1133">Transmembrane helix</keyword>
<keyword evidence="1" id="KW-0812">Transmembrane</keyword>
<reference evidence="2 3" key="1">
    <citation type="submission" date="2015-02" db="EMBL/GenBank/DDBJ databases">
        <title>Draft genome sequences of ten Microbacterium spp. with emphasis on heavy metal contaminated environments.</title>
        <authorList>
            <person name="Corretto E."/>
        </authorList>
    </citation>
    <scope>NUCLEOTIDE SEQUENCE [LARGE SCALE GENOMIC DNA]</scope>
    <source>
        <strain evidence="2 3">DSM 23848</strain>
    </source>
</reference>
<protein>
    <submittedName>
        <fullName evidence="2">Uncharacterized protein</fullName>
    </submittedName>
</protein>
<accession>A0A0F0LAI9</accession>
<feature type="transmembrane region" description="Helical" evidence="1">
    <location>
        <begin position="70"/>
        <end position="94"/>
    </location>
</feature>
<feature type="transmembrane region" description="Helical" evidence="1">
    <location>
        <begin position="35"/>
        <end position="58"/>
    </location>
</feature>
<dbReference type="Proteomes" id="UP000033448">
    <property type="component" value="Unassembled WGS sequence"/>
</dbReference>
<keyword evidence="3" id="KW-1185">Reference proteome</keyword>
<keyword evidence="1" id="KW-0472">Membrane</keyword>
<feature type="transmembrane region" description="Helical" evidence="1">
    <location>
        <begin position="296"/>
        <end position="315"/>
    </location>
</feature>
<dbReference type="EMBL" id="JYIT01000050">
    <property type="protein sequence ID" value="KJL28596.1"/>
    <property type="molecule type" value="Genomic_DNA"/>
</dbReference>
<sequence>MIPGRKGAWNRLIAEHDTNRVKAQLAAARATRRTVAWSLLVVAVLLVASLLSVVAIYAEAARTAVLSLSLVVRFVGLMFIVMFGWYGIPMFTLWARGAVVRARMPFAWRLLARSSAIRTLSDPRENRWIGQENPRDGRVTIATAARMLSEIEAEVIEFFAKPRRSNATTVLVWRTYDAPRVSRVLNAKARLLGQNGTEVEVEEIYDWIDLVVDELVNRKTRSRVLAATPIADELLEPRQRVQARRVLWLGYWKSPAGVFSSVLALLLGITGVSLIYPGLRDAFGPHLEALGWLKTIGIVALTPIITQLVAALFRWRERQR</sequence>
<proteinExistence type="predicted"/>
<evidence type="ECO:0000313" key="2">
    <source>
        <dbReference type="EMBL" id="KJL28596.1"/>
    </source>
</evidence>
<evidence type="ECO:0000256" key="1">
    <source>
        <dbReference type="SAM" id="Phobius"/>
    </source>
</evidence>
<dbReference type="AlphaFoldDB" id="A0A0F0LAI9"/>
<evidence type="ECO:0000313" key="3">
    <source>
        <dbReference type="Proteomes" id="UP000033448"/>
    </source>
</evidence>
<gene>
    <name evidence="2" type="ORF">RL72_00402</name>
</gene>
<organism evidence="2 3">
    <name type="scientific">Microbacterium azadirachtae</name>
    <dbReference type="NCBI Taxonomy" id="582680"/>
    <lineage>
        <taxon>Bacteria</taxon>
        <taxon>Bacillati</taxon>
        <taxon>Actinomycetota</taxon>
        <taxon>Actinomycetes</taxon>
        <taxon>Micrococcales</taxon>
        <taxon>Microbacteriaceae</taxon>
        <taxon>Microbacterium</taxon>
    </lineage>
</organism>
<feature type="transmembrane region" description="Helical" evidence="1">
    <location>
        <begin position="254"/>
        <end position="276"/>
    </location>
</feature>
<dbReference type="PATRIC" id="fig|582680.7.peg.417"/>
<name>A0A0F0LAI9_9MICO</name>